<evidence type="ECO:0000256" key="1">
    <source>
        <dbReference type="ARBA" id="ARBA00004141"/>
    </source>
</evidence>
<evidence type="ECO:0000259" key="9">
    <source>
        <dbReference type="Pfam" id="PF00324"/>
    </source>
</evidence>
<dbReference type="PANTHER" id="PTHR43495:SF5">
    <property type="entry name" value="GAMMA-AMINOBUTYRIC ACID PERMEASE"/>
    <property type="match status" value="1"/>
</dbReference>
<feature type="transmembrane region" description="Helical" evidence="8">
    <location>
        <begin position="376"/>
        <end position="399"/>
    </location>
</feature>
<evidence type="ECO:0000313" key="11">
    <source>
        <dbReference type="Proteomes" id="UP001219297"/>
    </source>
</evidence>
<evidence type="ECO:0000256" key="7">
    <source>
        <dbReference type="SAM" id="MobiDB-lite"/>
    </source>
</evidence>
<dbReference type="Proteomes" id="UP001219297">
    <property type="component" value="Unassembled WGS sequence"/>
</dbReference>
<protein>
    <submittedName>
        <fullName evidence="10">Amino acid permease</fullName>
    </submittedName>
</protein>
<dbReference type="InterPro" id="IPR004840">
    <property type="entry name" value="Amino_acid_permease_CS"/>
</dbReference>
<evidence type="ECO:0000256" key="6">
    <source>
        <dbReference type="ARBA" id="ARBA00023136"/>
    </source>
</evidence>
<accession>A0ABT5VAT5</accession>
<dbReference type="Gene3D" id="1.20.1740.10">
    <property type="entry name" value="Amino acid/polyamine transporter I"/>
    <property type="match status" value="1"/>
</dbReference>
<dbReference type="PIRSF" id="PIRSF006060">
    <property type="entry name" value="AA_transporter"/>
    <property type="match status" value="1"/>
</dbReference>
<keyword evidence="3 8" id="KW-0812">Transmembrane</keyword>
<proteinExistence type="predicted"/>
<evidence type="ECO:0000313" key="10">
    <source>
        <dbReference type="EMBL" id="MDE1656793.1"/>
    </source>
</evidence>
<feature type="transmembrane region" description="Helical" evidence="8">
    <location>
        <begin position="29"/>
        <end position="52"/>
    </location>
</feature>
<keyword evidence="4" id="KW-0029">Amino-acid transport</keyword>
<evidence type="ECO:0000256" key="8">
    <source>
        <dbReference type="SAM" id="Phobius"/>
    </source>
</evidence>
<feature type="transmembrane region" description="Helical" evidence="8">
    <location>
        <begin position="293"/>
        <end position="315"/>
    </location>
</feature>
<feature type="transmembrane region" description="Helical" evidence="8">
    <location>
        <begin position="208"/>
        <end position="230"/>
    </location>
</feature>
<feature type="transmembrane region" description="Helical" evidence="8">
    <location>
        <begin position="96"/>
        <end position="117"/>
    </location>
</feature>
<feature type="domain" description="Amino acid permease/ SLC12A" evidence="9">
    <location>
        <begin position="29"/>
        <end position="458"/>
    </location>
</feature>
<keyword evidence="11" id="KW-1185">Reference proteome</keyword>
<reference evidence="10 11" key="1">
    <citation type="submission" date="2023-02" db="EMBL/GenBank/DDBJ databases">
        <title>Defining the Infant Male Urobiome and Moving Towards Mechanisms in Urobiome Research.</title>
        <authorList>
            <person name="Reasoner S."/>
            <person name="Flores V."/>
            <person name="Van Horn G."/>
            <person name="Morales G."/>
            <person name="Peard L."/>
            <person name="Abelson B."/>
            <person name="Manuel C."/>
            <person name="Lee J."/>
            <person name="Baker B."/>
            <person name="Williams T."/>
            <person name="Schmitz J."/>
            <person name="Clayton D."/>
            <person name="Hadjifrangiskou M."/>
        </authorList>
    </citation>
    <scope>NUCLEOTIDE SEQUENCE [LARGE SCALE GENOMIC DNA]</scope>
    <source>
        <strain evidence="10 11">AS1053</strain>
    </source>
</reference>
<dbReference type="PROSITE" id="PS00218">
    <property type="entry name" value="AMINO_ACID_PERMEASE_1"/>
    <property type="match status" value="1"/>
</dbReference>
<dbReference type="RefSeq" id="WP_274778600.1">
    <property type="nucleotide sequence ID" value="NZ_JARBHI010000015.1"/>
</dbReference>
<keyword evidence="5 8" id="KW-1133">Transmembrane helix</keyword>
<keyword evidence="2" id="KW-0813">Transport</keyword>
<comment type="subcellular location">
    <subcellularLocation>
        <location evidence="1">Membrane</location>
        <topology evidence="1">Multi-pass membrane protein</topology>
    </subcellularLocation>
</comment>
<dbReference type="PANTHER" id="PTHR43495">
    <property type="entry name" value="GABA PERMEASE"/>
    <property type="match status" value="1"/>
</dbReference>
<evidence type="ECO:0000256" key="5">
    <source>
        <dbReference type="ARBA" id="ARBA00022989"/>
    </source>
</evidence>
<name>A0ABT5VAT5_9ACTO</name>
<evidence type="ECO:0000256" key="4">
    <source>
        <dbReference type="ARBA" id="ARBA00022970"/>
    </source>
</evidence>
<evidence type="ECO:0000256" key="2">
    <source>
        <dbReference type="ARBA" id="ARBA00022448"/>
    </source>
</evidence>
<dbReference type="InterPro" id="IPR004841">
    <property type="entry name" value="AA-permease/SLC12A_dom"/>
</dbReference>
<keyword evidence="6 8" id="KW-0472">Membrane</keyword>
<dbReference type="EMBL" id="JARBHI010000015">
    <property type="protein sequence ID" value="MDE1656793.1"/>
    <property type="molecule type" value="Genomic_DNA"/>
</dbReference>
<feature type="transmembrane region" description="Helical" evidence="8">
    <location>
        <begin position="137"/>
        <end position="158"/>
    </location>
</feature>
<feature type="transmembrane region" description="Helical" evidence="8">
    <location>
        <begin position="444"/>
        <end position="461"/>
    </location>
</feature>
<comment type="caution">
    <text evidence="10">The sequence shown here is derived from an EMBL/GenBank/DDBJ whole genome shotgun (WGS) entry which is preliminary data.</text>
</comment>
<feature type="transmembrane region" description="Helical" evidence="8">
    <location>
        <begin position="351"/>
        <end position="370"/>
    </location>
</feature>
<feature type="transmembrane region" description="Helical" evidence="8">
    <location>
        <begin position="170"/>
        <end position="188"/>
    </location>
</feature>
<feature type="transmembrane region" description="Helical" evidence="8">
    <location>
        <begin position="58"/>
        <end position="76"/>
    </location>
</feature>
<feature type="transmembrane region" description="Helical" evidence="8">
    <location>
        <begin position="251"/>
        <end position="273"/>
    </location>
</feature>
<feature type="compositionally biased region" description="Gly residues" evidence="7">
    <location>
        <begin position="485"/>
        <end position="501"/>
    </location>
</feature>
<organism evidence="10 11">
    <name type="scientific">Actinotignum sanguinis</name>
    <dbReference type="NCBI Taxonomy" id="1445614"/>
    <lineage>
        <taxon>Bacteria</taxon>
        <taxon>Bacillati</taxon>
        <taxon>Actinomycetota</taxon>
        <taxon>Actinomycetes</taxon>
        <taxon>Actinomycetales</taxon>
        <taxon>Actinomycetaceae</taxon>
        <taxon>Actinotignum</taxon>
    </lineage>
</organism>
<sequence length="501" mass="52204">MAARHHASSRARATDHHTALARSLTSPQIAMIALSGALGTGLFLGAGATISLAGPATIISYGLAGLLALSVVWALAEMVSAHPVPGGHGTIAGAYLGNLGAFVTRWNLAVTYIVAVGAEVTAGAKYLQHWLPQLNSAVGTVACSLFIVGLNMATVRLYGTAEYWFSMIKVAAISVFILLGLIIIFVGLPASEPVGLVNLTEHGGFMPLGAGSVFIAACMAVFSFGGIETVSVTAAESGNPRYDIPRAAHTMIWRLLLFYVGAIAVVVAMQPWTVTAEPLHDISQSPFVHALDAAAIPAAGHIMNAVLLVAALSAANGCLYTSSRMIHALATDRMAPAFAARTTPKGTPRGAVMLAMVGMVVACILALTSPQAGFSYLYGCATVGTLLTWALVMATHIAFRRRRQQLGLELPPARLWGAPVTNLAVMAGCLAIFVALFWLMPVAWYAGLPYLGILLLIYVFLDRVRGLPAPRDLAGEEAAREREGAGGGQTAGGAPGGDWLR</sequence>
<evidence type="ECO:0000256" key="3">
    <source>
        <dbReference type="ARBA" id="ARBA00022692"/>
    </source>
</evidence>
<gene>
    <name evidence="10" type="ORF">PWJ81_06890</name>
</gene>
<feature type="transmembrane region" description="Helical" evidence="8">
    <location>
        <begin position="420"/>
        <end position="438"/>
    </location>
</feature>
<feature type="region of interest" description="Disordered" evidence="7">
    <location>
        <begin position="478"/>
        <end position="501"/>
    </location>
</feature>
<dbReference type="Pfam" id="PF00324">
    <property type="entry name" value="AA_permease"/>
    <property type="match status" value="1"/>
</dbReference>